<reference evidence="2" key="2">
    <citation type="submission" date="2023-07" db="EMBL/GenBank/DDBJ databases">
        <authorList>
            <consortium name="Lawrence Berkeley National Laboratory"/>
            <person name="Haridas S."/>
            <person name="Hensen N."/>
            <person name="Bonometti L."/>
            <person name="Westerberg I."/>
            <person name="Brannstrom I.O."/>
            <person name="Guillou S."/>
            <person name="Cros-Aarteil S."/>
            <person name="Calhoun S."/>
            <person name="Kuo A."/>
            <person name="Mondo S."/>
            <person name="Pangilinan J."/>
            <person name="Riley R."/>
            <person name="LaButti K."/>
            <person name="Andreopoulos B."/>
            <person name="Lipzen A."/>
            <person name="Chen C."/>
            <person name="Yanf M."/>
            <person name="Daum C."/>
            <person name="Ng V."/>
            <person name="Clum A."/>
            <person name="Steindorff A."/>
            <person name="Ohm R."/>
            <person name="Martin F."/>
            <person name="Silar P."/>
            <person name="Natvig D."/>
            <person name="Lalanne C."/>
            <person name="Gautier V."/>
            <person name="Ament-velasquez S.L."/>
            <person name="Kruys A."/>
            <person name="Hutchinson M.I."/>
            <person name="Powell A.J."/>
            <person name="Barry K."/>
            <person name="Miller A.N."/>
            <person name="Grigoriev I.V."/>
            <person name="Debuchy R."/>
            <person name="Gladieux P."/>
            <person name="Thoren M.H."/>
            <person name="Johannesson H."/>
        </authorList>
    </citation>
    <scope>NUCLEOTIDE SEQUENCE</scope>
    <source>
        <strain evidence="2">FGSC 1904</strain>
    </source>
</reference>
<accession>A0AAE0PLK0</accession>
<keyword evidence="3" id="KW-1185">Reference proteome</keyword>
<dbReference type="Proteomes" id="UP001281003">
    <property type="component" value="Unassembled WGS sequence"/>
</dbReference>
<dbReference type="AlphaFoldDB" id="A0AAE0PLK0"/>
<evidence type="ECO:0000256" key="1">
    <source>
        <dbReference type="SAM" id="MobiDB-lite"/>
    </source>
</evidence>
<gene>
    <name evidence="2" type="ORF">B0T20DRAFT_389734</name>
</gene>
<evidence type="ECO:0000313" key="3">
    <source>
        <dbReference type="Proteomes" id="UP001281003"/>
    </source>
</evidence>
<dbReference type="EMBL" id="JAUTDP010000002">
    <property type="protein sequence ID" value="KAK3401805.1"/>
    <property type="molecule type" value="Genomic_DNA"/>
</dbReference>
<feature type="region of interest" description="Disordered" evidence="1">
    <location>
        <begin position="136"/>
        <end position="188"/>
    </location>
</feature>
<name>A0AAE0PLK0_SORBR</name>
<evidence type="ECO:0000313" key="2">
    <source>
        <dbReference type="EMBL" id="KAK3401805.1"/>
    </source>
</evidence>
<protein>
    <submittedName>
        <fullName evidence="2">Uncharacterized protein</fullName>
    </submittedName>
</protein>
<reference evidence="2" key="1">
    <citation type="journal article" date="2023" name="Mol. Phylogenet. Evol.">
        <title>Genome-scale phylogeny and comparative genomics of the fungal order Sordariales.</title>
        <authorList>
            <person name="Hensen N."/>
            <person name="Bonometti L."/>
            <person name="Westerberg I."/>
            <person name="Brannstrom I.O."/>
            <person name="Guillou S."/>
            <person name="Cros-Aarteil S."/>
            <person name="Calhoun S."/>
            <person name="Haridas S."/>
            <person name="Kuo A."/>
            <person name="Mondo S."/>
            <person name="Pangilinan J."/>
            <person name="Riley R."/>
            <person name="LaButti K."/>
            <person name="Andreopoulos B."/>
            <person name="Lipzen A."/>
            <person name="Chen C."/>
            <person name="Yan M."/>
            <person name="Daum C."/>
            <person name="Ng V."/>
            <person name="Clum A."/>
            <person name="Steindorff A."/>
            <person name="Ohm R.A."/>
            <person name="Martin F."/>
            <person name="Silar P."/>
            <person name="Natvig D.O."/>
            <person name="Lalanne C."/>
            <person name="Gautier V."/>
            <person name="Ament-Velasquez S.L."/>
            <person name="Kruys A."/>
            <person name="Hutchinson M.I."/>
            <person name="Powell A.J."/>
            <person name="Barry K."/>
            <person name="Miller A.N."/>
            <person name="Grigoriev I.V."/>
            <person name="Debuchy R."/>
            <person name="Gladieux P."/>
            <person name="Hiltunen Thoren M."/>
            <person name="Johannesson H."/>
        </authorList>
    </citation>
    <scope>NUCLEOTIDE SEQUENCE</scope>
    <source>
        <strain evidence="2">FGSC 1904</strain>
    </source>
</reference>
<comment type="caution">
    <text evidence="2">The sequence shown here is derived from an EMBL/GenBank/DDBJ whole genome shotgun (WGS) entry which is preliminary data.</text>
</comment>
<sequence>MPHPMMTKHTTIAHDGRNVQYAVLHERSLSAIGRVPFNLSHISNQTLKSPQIGLYGDIIPSARGAVLTPHAHPIPLLEVDSQTVTLTVTSSLSTVAGVESRELTGVRVEFVVDWREVGCGGLANSPSTLRNMTNLWDEPGQFGPSNEESGLGGRLAAGKSEGVDPTPRQLGHSSLQDTTLTEPLSDNGGCMMLRGPKLARLETVKFDTMVNFATMHLSYPCPRAGGLKPRMGRPARRS</sequence>
<proteinExistence type="predicted"/>
<organism evidence="2 3">
    <name type="scientific">Sordaria brevicollis</name>
    <dbReference type="NCBI Taxonomy" id="83679"/>
    <lineage>
        <taxon>Eukaryota</taxon>
        <taxon>Fungi</taxon>
        <taxon>Dikarya</taxon>
        <taxon>Ascomycota</taxon>
        <taxon>Pezizomycotina</taxon>
        <taxon>Sordariomycetes</taxon>
        <taxon>Sordariomycetidae</taxon>
        <taxon>Sordariales</taxon>
        <taxon>Sordariaceae</taxon>
        <taxon>Sordaria</taxon>
    </lineage>
</organism>
<feature type="compositionally biased region" description="Polar residues" evidence="1">
    <location>
        <begin position="171"/>
        <end position="184"/>
    </location>
</feature>